<evidence type="ECO:0000256" key="4">
    <source>
        <dbReference type="ARBA" id="ARBA00022801"/>
    </source>
</evidence>
<feature type="domain" description="RecJ OB" evidence="9">
    <location>
        <begin position="479"/>
        <end position="588"/>
    </location>
</feature>
<evidence type="ECO:0000313" key="11">
    <source>
        <dbReference type="Proteomes" id="UP000011820"/>
    </source>
</evidence>
<dbReference type="Pfam" id="PF02272">
    <property type="entry name" value="DHHA1"/>
    <property type="match status" value="1"/>
</dbReference>
<dbReference type="GeneID" id="93077138"/>
<name>A0ABM5NER4_LIBAS</name>
<evidence type="ECO:0000256" key="3">
    <source>
        <dbReference type="ARBA" id="ARBA00022722"/>
    </source>
</evidence>
<protein>
    <recommendedName>
        <fullName evidence="2">Single-stranded-DNA-specific exonuclease RecJ</fullName>
    </recommendedName>
</protein>
<evidence type="ECO:0000256" key="1">
    <source>
        <dbReference type="ARBA" id="ARBA00005915"/>
    </source>
</evidence>
<comment type="similarity">
    <text evidence="1">Belongs to the RecJ family.</text>
</comment>
<proteinExistence type="inferred from homology"/>
<evidence type="ECO:0000259" key="8">
    <source>
        <dbReference type="Pfam" id="PF02272"/>
    </source>
</evidence>
<dbReference type="Gene3D" id="3.90.1640.30">
    <property type="match status" value="1"/>
</dbReference>
<keyword evidence="6" id="KW-0472">Membrane</keyword>
<dbReference type="InterPro" id="IPR004610">
    <property type="entry name" value="RecJ"/>
</dbReference>
<keyword evidence="4" id="KW-0378">Hydrolase</keyword>
<dbReference type="InterPro" id="IPR001667">
    <property type="entry name" value="DDH_dom"/>
</dbReference>
<evidence type="ECO:0000259" key="7">
    <source>
        <dbReference type="Pfam" id="PF01368"/>
    </source>
</evidence>
<evidence type="ECO:0000259" key="9">
    <source>
        <dbReference type="Pfam" id="PF17768"/>
    </source>
</evidence>
<keyword evidence="11" id="KW-1185">Reference proteome</keyword>
<dbReference type="NCBIfam" id="TIGR00644">
    <property type="entry name" value="recJ"/>
    <property type="match status" value="1"/>
</dbReference>
<dbReference type="SUPFAM" id="SSF64182">
    <property type="entry name" value="DHH phosphoesterases"/>
    <property type="match status" value="1"/>
</dbReference>
<dbReference type="GO" id="GO:0004527">
    <property type="term" value="F:exonuclease activity"/>
    <property type="evidence" value="ECO:0007669"/>
    <property type="project" value="UniProtKB-KW"/>
</dbReference>
<dbReference type="InterPro" id="IPR051673">
    <property type="entry name" value="SSDNA_exonuclease_RecJ"/>
</dbReference>
<feature type="domain" description="DDH" evidence="7">
    <location>
        <begin position="94"/>
        <end position="248"/>
    </location>
</feature>
<dbReference type="PANTHER" id="PTHR30255:SF2">
    <property type="entry name" value="SINGLE-STRANDED-DNA-SPECIFIC EXONUCLEASE RECJ"/>
    <property type="match status" value="1"/>
</dbReference>
<dbReference type="Pfam" id="PF01368">
    <property type="entry name" value="DHH"/>
    <property type="match status" value="1"/>
</dbReference>
<accession>A0ABM5NER4</accession>
<dbReference type="InterPro" id="IPR038763">
    <property type="entry name" value="DHH_sf"/>
</dbReference>
<gene>
    <name evidence="10" type="ORF">WSI_03835</name>
</gene>
<dbReference type="InterPro" id="IPR003156">
    <property type="entry name" value="DHHA1_dom"/>
</dbReference>
<dbReference type="Proteomes" id="UP000011820">
    <property type="component" value="Chromosome"/>
</dbReference>
<organism evidence="10 11">
    <name type="scientific">Candidatus Liberibacter asiaticus str. gxpsy</name>
    <dbReference type="NCBI Taxonomy" id="1174529"/>
    <lineage>
        <taxon>Bacteria</taxon>
        <taxon>Pseudomonadati</taxon>
        <taxon>Pseudomonadota</taxon>
        <taxon>Alphaproteobacteria</taxon>
        <taxon>Hyphomicrobiales</taxon>
        <taxon>Rhizobiaceae</taxon>
        <taxon>Liberibacter</taxon>
    </lineage>
</organism>
<feature type="domain" description="DHHA1" evidence="8">
    <location>
        <begin position="369"/>
        <end position="464"/>
    </location>
</feature>
<keyword evidence="3" id="KW-0540">Nuclease</keyword>
<dbReference type="Pfam" id="PF17768">
    <property type="entry name" value="RecJ_OB"/>
    <property type="match status" value="1"/>
</dbReference>
<dbReference type="PANTHER" id="PTHR30255">
    <property type="entry name" value="SINGLE-STRANDED-DNA-SPECIFIC EXONUCLEASE RECJ"/>
    <property type="match status" value="1"/>
</dbReference>
<keyword evidence="6" id="KW-0812">Transmembrane</keyword>
<dbReference type="Gene3D" id="3.10.310.30">
    <property type="match status" value="1"/>
</dbReference>
<evidence type="ECO:0000256" key="2">
    <source>
        <dbReference type="ARBA" id="ARBA00019841"/>
    </source>
</evidence>
<evidence type="ECO:0000256" key="5">
    <source>
        <dbReference type="ARBA" id="ARBA00022839"/>
    </source>
</evidence>
<dbReference type="InterPro" id="IPR041122">
    <property type="entry name" value="RecJ_OB"/>
</dbReference>
<dbReference type="RefSeq" id="WP_015452732.1">
    <property type="nucleotide sequence ID" value="NC_020549.1"/>
</dbReference>
<dbReference type="EMBL" id="CP004005">
    <property type="protein sequence ID" value="AGH17137.1"/>
    <property type="molecule type" value="Genomic_DNA"/>
</dbReference>
<feature type="transmembrane region" description="Helical" evidence="6">
    <location>
        <begin position="209"/>
        <end position="226"/>
    </location>
</feature>
<keyword evidence="5 10" id="KW-0269">Exonuclease</keyword>
<evidence type="ECO:0000313" key="10">
    <source>
        <dbReference type="EMBL" id="AGH17137.1"/>
    </source>
</evidence>
<feature type="transmembrane region" description="Helical" evidence="6">
    <location>
        <begin position="238"/>
        <end position="259"/>
    </location>
</feature>
<evidence type="ECO:0000256" key="6">
    <source>
        <dbReference type="SAM" id="Phobius"/>
    </source>
</evidence>
<reference evidence="10 11" key="1">
    <citation type="journal article" date="2013" name="Genome Announc.">
        <title>Complete Genome Sequence of a Chinese Strain of 'Candidatus Liberibacter asiaticus'.</title>
        <authorList>
            <person name="Lin H."/>
            <person name="Han C.S."/>
            <person name="Liu B."/>
            <person name="Lou B."/>
            <person name="Bai X."/>
            <person name="Deng C."/>
            <person name="Civerolo E.L."/>
            <person name="Gupta G."/>
        </authorList>
    </citation>
    <scope>NUCLEOTIDE SEQUENCE [LARGE SCALE GENOMIC DNA]</scope>
    <source>
        <strain evidence="11">gxpsy</strain>
    </source>
</reference>
<sequence length="600" mass="65643">MNDQAFLGVECSISGFRWVSLLGQEGINRALAITQKHAIPDIVARVLVNRNVSIDYAKDFLNPSIRLLMPDPLILTDCDKAARRIVQAIYNSEKIMIFGDYDVDGAASVALMMRFLSHCSVNANMYIPDRIVDGYGPNPSLMEKFINEGAQLIITVDCGSTSYDALQYATNQGIDVIVIDHHQVKSEEIPAYALVNPNRLDDLSGQGHLCAAGVVFLVLVLIYRILRQDNKVPLNFDLLSLLDLVALATVCDVVPLIGLNRAYVVKGLMVARRQGNPGLKALIERVNISSPITAENLGYMIGPSINAGGRIGESNLGSRLLISDDSQELEMLAMKLDVLNQNRRLMESAMLEQAEAKVLTQCDDIQQASVIVVEGDRWHPGIVGLLAARLKEKFGRPSFAISFEEDGKGIGSGRSIEGFDIGKMVSFAVEEGILVKGGGHAMAAGLTVERVNFGRLCDFFQKFAHNIVPALITTPVFKIDGVLNASAVNIALIDMLESAGPYGAGNPNPVFAFPNHKLQSIRVVNLAHLQMTFESQDSETLQAIAFRVYGTPLGEFLMQSRGKRMHVTGHLCVNYWRGSKRCQLRVLDASPVEGHHFAKK</sequence>
<keyword evidence="6" id="KW-1133">Transmembrane helix</keyword>